<reference evidence="10" key="1">
    <citation type="submission" date="2020-08" db="EMBL/GenBank/DDBJ databases">
        <title>Genome public.</title>
        <authorList>
            <person name="Liu C."/>
            <person name="Sun Q."/>
        </authorList>
    </citation>
    <scope>NUCLEOTIDE SEQUENCE</scope>
    <source>
        <strain evidence="10">BX8</strain>
    </source>
</reference>
<feature type="domain" description="ABC transporter" evidence="9">
    <location>
        <begin position="8"/>
        <end position="246"/>
    </location>
</feature>
<evidence type="ECO:0000256" key="8">
    <source>
        <dbReference type="ARBA" id="ARBA00023136"/>
    </source>
</evidence>
<dbReference type="InterPro" id="IPR003439">
    <property type="entry name" value="ABC_transporter-like_ATP-bd"/>
</dbReference>
<dbReference type="GO" id="GO:0005524">
    <property type="term" value="F:ATP binding"/>
    <property type="evidence" value="ECO:0007669"/>
    <property type="project" value="UniProtKB-KW"/>
</dbReference>
<evidence type="ECO:0000256" key="1">
    <source>
        <dbReference type="ARBA" id="ARBA00004202"/>
    </source>
</evidence>
<keyword evidence="4" id="KW-0677">Repeat</keyword>
<evidence type="ECO:0000256" key="2">
    <source>
        <dbReference type="ARBA" id="ARBA00022448"/>
    </source>
</evidence>
<dbReference type="GO" id="GO:0005886">
    <property type="term" value="C:plasma membrane"/>
    <property type="evidence" value="ECO:0007669"/>
    <property type="project" value="UniProtKB-SubCell"/>
</dbReference>
<dbReference type="PROSITE" id="PS50893">
    <property type="entry name" value="ABC_TRANSPORTER_2"/>
    <property type="match status" value="2"/>
</dbReference>
<dbReference type="EMBL" id="JACONZ010000003">
    <property type="protein sequence ID" value="MBC5581871.1"/>
    <property type="molecule type" value="Genomic_DNA"/>
</dbReference>
<evidence type="ECO:0000256" key="7">
    <source>
        <dbReference type="ARBA" id="ARBA00022967"/>
    </source>
</evidence>
<dbReference type="FunFam" id="3.40.50.300:FF:000127">
    <property type="entry name" value="Ribose import ATP-binding protein RbsA"/>
    <property type="match status" value="1"/>
</dbReference>
<evidence type="ECO:0000256" key="4">
    <source>
        <dbReference type="ARBA" id="ARBA00022737"/>
    </source>
</evidence>
<evidence type="ECO:0000256" key="6">
    <source>
        <dbReference type="ARBA" id="ARBA00022840"/>
    </source>
</evidence>
<dbReference type="InterPro" id="IPR003593">
    <property type="entry name" value="AAA+_ATPase"/>
</dbReference>
<comment type="caution">
    <text evidence="10">The sequence shown here is derived from an EMBL/GenBank/DDBJ whole genome shotgun (WGS) entry which is preliminary data.</text>
</comment>
<feature type="domain" description="ABC transporter" evidence="9">
    <location>
        <begin position="256"/>
        <end position="500"/>
    </location>
</feature>
<dbReference type="Gene3D" id="3.40.50.300">
    <property type="entry name" value="P-loop containing nucleotide triphosphate hydrolases"/>
    <property type="match status" value="2"/>
</dbReference>
<dbReference type="PROSITE" id="PS00211">
    <property type="entry name" value="ABC_TRANSPORTER_1"/>
    <property type="match status" value="1"/>
</dbReference>
<name>A0A923KWG5_9FIRM</name>
<evidence type="ECO:0000256" key="5">
    <source>
        <dbReference type="ARBA" id="ARBA00022741"/>
    </source>
</evidence>
<dbReference type="AlphaFoldDB" id="A0A923KWG5"/>
<evidence type="ECO:0000259" key="9">
    <source>
        <dbReference type="PROSITE" id="PS50893"/>
    </source>
</evidence>
<comment type="subcellular location">
    <subcellularLocation>
        <location evidence="1">Cell membrane</location>
        <topology evidence="1">Peripheral membrane protein</topology>
    </subcellularLocation>
</comment>
<organism evidence="10 11">
    <name type="scientific">Anaerofilum hominis</name>
    <dbReference type="NCBI Taxonomy" id="2763016"/>
    <lineage>
        <taxon>Bacteria</taxon>
        <taxon>Bacillati</taxon>
        <taxon>Bacillota</taxon>
        <taxon>Clostridia</taxon>
        <taxon>Eubacteriales</taxon>
        <taxon>Oscillospiraceae</taxon>
        <taxon>Anaerofilum</taxon>
    </lineage>
</organism>
<dbReference type="SUPFAM" id="SSF52540">
    <property type="entry name" value="P-loop containing nucleoside triphosphate hydrolases"/>
    <property type="match status" value="2"/>
</dbReference>
<keyword evidence="11" id="KW-1185">Reference proteome</keyword>
<accession>A0A923KWG5</accession>
<gene>
    <name evidence="10" type="ORF">H8S23_10155</name>
</gene>
<dbReference type="InterPro" id="IPR017871">
    <property type="entry name" value="ABC_transporter-like_CS"/>
</dbReference>
<keyword evidence="3" id="KW-1003">Cell membrane</keyword>
<dbReference type="RefSeq" id="WP_186888227.1">
    <property type="nucleotide sequence ID" value="NZ_JACONZ010000003.1"/>
</dbReference>
<dbReference type="GO" id="GO:0016887">
    <property type="term" value="F:ATP hydrolysis activity"/>
    <property type="evidence" value="ECO:0007669"/>
    <property type="project" value="InterPro"/>
</dbReference>
<proteinExistence type="predicted"/>
<evidence type="ECO:0000313" key="10">
    <source>
        <dbReference type="EMBL" id="MBC5581871.1"/>
    </source>
</evidence>
<keyword evidence="6 10" id="KW-0067">ATP-binding</keyword>
<dbReference type="CDD" id="cd03216">
    <property type="entry name" value="ABC_Carb_Monos_I"/>
    <property type="match status" value="1"/>
</dbReference>
<dbReference type="PANTHER" id="PTHR43790">
    <property type="entry name" value="CARBOHYDRATE TRANSPORT ATP-BINDING PROTEIN MG119-RELATED"/>
    <property type="match status" value="1"/>
</dbReference>
<dbReference type="PANTHER" id="PTHR43790:SF9">
    <property type="entry name" value="GALACTOFURANOSE TRANSPORTER ATP-BINDING PROTEIN YTFR"/>
    <property type="match status" value="1"/>
</dbReference>
<keyword evidence="8" id="KW-0472">Membrane</keyword>
<keyword evidence="5" id="KW-0547">Nucleotide-binding</keyword>
<protein>
    <submittedName>
        <fullName evidence="10">Sugar ABC transporter ATP-binding protein</fullName>
    </submittedName>
</protein>
<evidence type="ECO:0000313" key="11">
    <source>
        <dbReference type="Proteomes" id="UP000659630"/>
    </source>
</evidence>
<dbReference type="InterPro" id="IPR050107">
    <property type="entry name" value="ABC_carbohydrate_import_ATPase"/>
</dbReference>
<keyword evidence="7" id="KW-1278">Translocase</keyword>
<sequence>MEKNDILLQVSGVSKSFPGVRALDGMNLSVRRGTVHALMGENGAGKSTLMKILTGLYQRDSGEITLDGVPLETHTISAVIAQGISMIYQELNPIEGMTVAENIFCGKEPCRVKLFYVDRAAMNRQAAALLEKLGVIGISPTAKLHTLSNAQKQLVEIAKAISNDSKLIIMDEPTSAITESECQRLFETIKRLQASGMTFIYITHKMDEIFSICDEVTVMRDGKYVDTRPVSEVTHDSLVAMMVGRAITNVYPKQKAQIGETVLEVRELCAGKSFHNVSFELKKGEILGFAGLMGAGRTEIAEALFGTRPITGGEVFVEGKKARIGTPRDAIRLRMAMLTEDRRLTGCLINSKVYDNILTLMWKRLRGPLGIDHRKGKQICNEQIGRFSIKTTGPDQRMRNLSGGNQQKVLLARWLLTEPDILILDEPTRGIDVGAKYEIYQDMVRLAQQGKSIIMISSELPEVLGMSDRILVMHEGEQMKILDAAQADQETIMRYASGIA</sequence>
<dbReference type="Pfam" id="PF00005">
    <property type="entry name" value="ABC_tran"/>
    <property type="match status" value="2"/>
</dbReference>
<keyword evidence="2" id="KW-0813">Transport</keyword>
<dbReference type="SMART" id="SM00382">
    <property type="entry name" value="AAA"/>
    <property type="match status" value="2"/>
</dbReference>
<evidence type="ECO:0000256" key="3">
    <source>
        <dbReference type="ARBA" id="ARBA00022475"/>
    </source>
</evidence>
<dbReference type="InterPro" id="IPR027417">
    <property type="entry name" value="P-loop_NTPase"/>
</dbReference>
<dbReference type="CDD" id="cd03215">
    <property type="entry name" value="ABC_Carb_Monos_II"/>
    <property type="match status" value="1"/>
</dbReference>
<dbReference type="Proteomes" id="UP000659630">
    <property type="component" value="Unassembled WGS sequence"/>
</dbReference>